<dbReference type="Gene3D" id="4.10.1110.10">
    <property type="entry name" value="AN1-like Zinc finger"/>
    <property type="match status" value="1"/>
</dbReference>
<dbReference type="Proteomes" id="UP000326244">
    <property type="component" value="Unassembled WGS sequence"/>
</dbReference>
<organism evidence="6 7">
    <name type="scientific">Haloarcula hispanica</name>
    <dbReference type="NCBI Taxonomy" id="51589"/>
    <lineage>
        <taxon>Archaea</taxon>
        <taxon>Methanobacteriati</taxon>
        <taxon>Methanobacteriota</taxon>
        <taxon>Stenosarchaea group</taxon>
        <taxon>Halobacteria</taxon>
        <taxon>Halobacteriales</taxon>
        <taxon>Haloarculaceae</taxon>
        <taxon>Haloarcula</taxon>
    </lineage>
</organism>
<dbReference type="InterPro" id="IPR014044">
    <property type="entry name" value="CAP_dom"/>
</dbReference>
<comment type="caution">
    <text evidence="6">The sequence shown here is derived from an EMBL/GenBank/DDBJ whole genome shotgun (WGS) entry which is preliminary data.</text>
</comment>
<feature type="region of interest" description="Disordered" evidence="4">
    <location>
        <begin position="233"/>
        <end position="255"/>
    </location>
</feature>
<name>A0A5J5LD37_HALHI</name>
<feature type="domain" description="AN1-type" evidence="5">
    <location>
        <begin position="4"/>
        <end position="41"/>
    </location>
</feature>
<evidence type="ECO:0000256" key="4">
    <source>
        <dbReference type="SAM" id="MobiDB-lite"/>
    </source>
</evidence>
<evidence type="ECO:0000313" key="7">
    <source>
        <dbReference type="Proteomes" id="UP000326244"/>
    </source>
</evidence>
<dbReference type="Pfam" id="PF01428">
    <property type="entry name" value="zf-AN1"/>
    <property type="match status" value="1"/>
</dbReference>
<evidence type="ECO:0000256" key="2">
    <source>
        <dbReference type="ARBA" id="ARBA00022771"/>
    </source>
</evidence>
<evidence type="ECO:0000256" key="1">
    <source>
        <dbReference type="ARBA" id="ARBA00022723"/>
    </source>
</evidence>
<dbReference type="PANTHER" id="PTHR31157:SF1">
    <property type="entry name" value="SCP DOMAIN-CONTAINING PROTEIN"/>
    <property type="match status" value="1"/>
</dbReference>
<feature type="region of interest" description="Disordered" evidence="4">
    <location>
        <begin position="47"/>
        <end position="109"/>
    </location>
</feature>
<dbReference type="EMBL" id="RQWK01000003">
    <property type="protein sequence ID" value="KAA9404743.1"/>
    <property type="molecule type" value="Genomic_DNA"/>
</dbReference>
<accession>A0A5J5LD37</accession>
<proteinExistence type="predicted"/>
<feature type="compositionally biased region" description="Low complexity" evidence="4">
    <location>
        <begin position="233"/>
        <end position="246"/>
    </location>
</feature>
<dbReference type="AlphaFoldDB" id="A0A5J5LD37"/>
<keyword evidence="3" id="KW-0862">Zinc</keyword>
<dbReference type="GO" id="GO:0008270">
    <property type="term" value="F:zinc ion binding"/>
    <property type="evidence" value="ECO:0007669"/>
    <property type="project" value="UniProtKB-KW"/>
</dbReference>
<dbReference type="SUPFAM" id="SSF55797">
    <property type="entry name" value="PR-1-like"/>
    <property type="match status" value="1"/>
</dbReference>
<evidence type="ECO:0000259" key="5">
    <source>
        <dbReference type="SMART" id="SM00154"/>
    </source>
</evidence>
<feature type="compositionally biased region" description="Basic and acidic residues" evidence="4">
    <location>
        <begin position="95"/>
        <end position="108"/>
    </location>
</feature>
<protein>
    <recommendedName>
        <fullName evidence="5">AN1-type domain-containing protein</fullName>
    </recommendedName>
</protein>
<sequence length="409" mass="44550">MPACDLCGAADDLTHSCNHCGGTFCPAHTLPENHQCPGLRTDAVGAGKSEFTDSGESDDGTELGSKENPRVVDNSPDYKSSPDVAVDGSVADNQSESKDDASRQHDGISIRSRMKRAVVGGFVSPQYRGQCPNCGQYVSEHMRSTSAGIPCCKSCGWKPGYPVLRRLTHRFNWHNWKRRMGRSAKLSLVLLTAFSLVAVFGTGISPIDNTADSIAERAGLNDDIDRVSAAAADLANSTQSSSSTDASESDTTRGIDERRVEMLVHQYVNQERQERGLSAVGYDDELAGIARNHSEDMATRSYFSHESPSGDGMKERYANAGYQCRVQTSENTYVTGGENLAQTWVYETVSTTDGSEYYDSADELARGIVDQWLNSPGHRENMLMESWESEGIGVEVKQSGKVYATQNFC</sequence>
<dbReference type="InterPro" id="IPR000058">
    <property type="entry name" value="Znf_AN1"/>
</dbReference>
<keyword evidence="1" id="KW-0479">Metal-binding</keyword>
<gene>
    <name evidence="6" type="ORF">EGO51_18690</name>
</gene>
<dbReference type="CDD" id="cd05379">
    <property type="entry name" value="CAP_bacterial"/>
    <property type="match status" value="1"/>
</dbReference>
<dbReference type="Pfam" id="PF00188">
    <property type="entry name" value="CAP"/>
    <property type="match status" value="1"/>
</dbReference>
<evidence type="ECO:0000256" key="3">
    <source>
        <dbReference type="ARBA" id="ARBA00022833"/>
    </source>
</evidence>
<dbReference type="PANTHER" id="PTHR31157">
    <property type="entry name" value="SCP DOMAIN-CONTAINING PROTEIN"/>
    <property type="match status" value="1"/>
</dbReference>
<dbReference type="Gene3D" id="3.40.33.10">
    <property type="entry name" value="CAP"/>
    <property type="match status" value="1"/>
</dbReference>
<dbReference type="InterPro" id="IPR035940">
    <property type="entry name" value="CAP_sf"/>
</dbReference>
<reference evidence="6 7" key="1">
    <citation type="submission" date="2018-11" db="EMBL/GenBank/DDBJ databases">
        <title>Genomic analysis of Haloarcula hispanica CBA1121.</title>
        <authorList>
            <person name="Kim Y.B."/>
            <person name="Roh S.W."/>
        </authorList>
    </citation>
    <scope>NUCLEOTIDE SEQUENCE [LARGE SCALE GENOMIC DNA]</scope>
    <source>
        <strain evidence="6 7">CBA1121</strain>
    </source>
</reference>
<dbReference type="SMART" id="SM00154">
    <property type="entry name" value="ZnF_AN1"/>
    <property type="match status" value="1"/>
</dbReference>
<dbReference type="SUPFAM" id="SSF118310">
    <property type="entry name" value="AN1-like Zinc finger"/>
    <property type="match status" value="1"/>
</dbReference>
<keyword evidence="2" id="KW-0863">Zinc-finger</keyword>
<dbReference type="InterPro" id="IPR035896">
    <property type="entry name" value="AN1-like_Znf"/>
</dbReference>
<evidence type="ECO:0000313" key="6">
    <source>
        <dbReference type="EMBL" id="KAA9404743.1"/>
    </source>
</evidence>